<dbReference type="PRINTS" id="PR00411">
    <property type="entry name" value="PNDRDTASEI"/>
</dbReference>
<dbReference type="InterPro" id="IPR016156">
    <property type="entry name" value="FAD/NAD-linked_Rdtase_dimer_sf"/>
</dbReference>
<keyword evidence="3" id="KW-0274">FAD</keyword>
<keyword evidence="7" id="KW-1185">Reference proteome</keyword>
<evidence type="ECO:0000259" key="4">
    <source>
        <dbReference type="Pfam" id="PF02852"/>
    </source>
</evidence>
<dbReference type="InterPro" id="IPR023753">
    <property type="entry name" value="FAD/NAD-binding_dom"/>
</dbReference>
<evidence type="ECO:0000256" key="2">
    <source>
        <dbReference type="ARBA" id="ARBA00022630"/>
    </source>
</evidence>
<name>A0A7X0LL45_9BACT</name>
<dbReference type="SUPFAM" id="SSF55424">
    <property type="entry name" value="FAD/NAD-linked reductases, dimerisation (C-terminal) domain"/>
    <property type="match status" value="1"/>
</dbReference>
<dbReference type="EC" id="1.8.1.7" evidence="6"/>
<dbReference type="PRINTS" id="PR00368">
    <property type="entry name" value="FADPNR"/>
</dbReference>
<dbReference type="RefSeq" id="WP_184678124.1">
    <property type="nucleotide sequence ID" value="NZ_JACHGY010000001.1"/>
</dbReference>
<dbReference type="Proteomes" id="UP000541810">
    <property type="component" value="Unassembled WGS sequence"/>
</dbReference>
<keyword evidence="2" id="KW-0285">Flavoprotein</keyword>
<evidence type="ECO:0000313" key="7">
    <source>
        <dbReference type="Proteomes" id="UP000541810"/>
    </source>
</evidence>
<dbReference type="PANTHER" id="PTHR43014">
    <property type="entry name" value="MERCURIC REDUCTASE"/>
    <property type="match status" value="1"/>
</dbReference>
<evidence type="ECO:0000259" key="5">
    <source>
        <dbReference type="Pfam" id="PF07992"/>
    </source>
</evidence>
<dbReference type="PANTHER" id="PTHR43014:SF5">
    <property type="entry name" value="GLUTATHIONE REDUCTASE (NADPH)"/>
    <property type="match status" value="1"/>
</dbReference>
<proteinExistence type="predicted"/>
<evidence type="ECO:0000313" key="6">
    <source>
        <dbReference type="EMBL" id="MBB6430622.1"/>
    </source>
</evidence>
<reference evidence="6 7" key="1">
    <citation type="submission" date="2020-08" db="EMBL/GenBank/DDBJ databases">
        <title>Genomic Encyclopedia of Type Strains, Phase IV (KMG-IV): sequencing the most valuable type-strain genomes for metagenomic binning, comparative biology and taxonomic classification.</title>
        <authorList>
            <person name="Goeker M."/>
        </authorList>
    </citation>
    <scope>NUCLEOTIDE SEQUENCE [LARGE SCALE GENOMIC DNA]</scope>
    <source>
        <strain evidence="6 7">DSM 103725</strain>
    </source>
</reference>
<accession>A0A7X0LL45</accession>
<dbReference type="SUPFAM" id="SSF51905">
    <property type="entry name" value="FAD/NAD(P)-binding domain"/>
    <property type="match status" value="1"/>
</dbReference>
<keyword evidence="6" id="KW-0560">Oxidoreductase</keyword>
<dbReference type="Gene3D" id="3.30.390.30">
    <property type="match status" value="1"/>
</dbReference>
<dbReference type="EMBL" id="JACHGY010000001">
    <property type="protein sequence ID" value="MBB6430622.1"/>
    <property type="molecule type" value="Genomic_DNA"/>
</dbReference>
<dbReference type="InterPro" id="IPR004099">
    <property type="entry name" value="Pyr_nucl-diS_OxRdtase_dimer"/>
</dbReference>
<feature type="domain" description="FAD/NAD(P)-binding" evidence="5">
    <location>
        <begin position="5"/>
        <end position="324"/>
    </location>
</feature>
<dbReference type="AlphaFoldDB" id="A0A7X0LL45"/>
<gene>
    <name evidence="6" type="ORF">HNQ40_002428</name>
</gene>
<dbReference type="Pfam" id="PF02852">
    <property type="entry name" value="Pyr_redox_dim"/>
    <property type="match status" value="1"/>
</dbReference>
<dbReference type="Pfam" id="PF07992">
    <property type="entry name" value="Pyr_redox_2"/>
    <property type="match status" value="1"/>
</dbReference>
<protein>
    <submittedName>
        <fullName evidence="6">Glutathione reductase (NADPH)</fullName>
        <ecNumber evidence="6">1.8.1.7</ecNumber>
    </submittedName>
</protein>
<feature type="domain" description="Pyridine nucleotide-disulphide oxidoreductase dimerisation" evidence="4">
    <location>
        <begin position="349"/>
        <end position="455"/>
    </location>
</feature>
<organism evidence="6 7">
    <name type="scientific">Algisphaera agarilytica</name>
    <dbReference type="NCBI Taxonomy" id="1385975"/>
    <lineage>
        <taxon>Bacteria</taxon>
        <taxon>Pseudomonadati</taxon>
        <taxon>Planctomycetota</taxon>
        <taxon>Phycisphaerae</taxon>
        <taxon>Phycisphaerales</taxon>
        <taxon>Phycisphaeraceae</taxon>
        <taxon>Algisphaera</taxon>
    </lineage>
</organism>
<evidence type="ECO:0000256" key="1">
    <source>
        <dbReference type="ARBA" id="ARBA00001974"/>
    </source>
</evidence>
<dbReference type="Gene3D" id="3.50.50.60">
    <property type="entry name" value="FAD/NAD(P)-binding domain"/>
    <property type="match status" value="2"/>
</dbReference>
<dbReference type="InterPro" id="IPR036188">
    <property type="entry name" value="FAD/NAD-bd_sf"/>
</dbReference>
<evidence type="ECO:0000256" key="3">
    <source>
        <dbReference type="ARBA" id="ARBA00022827"/>
    </source>
</evidence>
<sequence length="465" mass="48433">MTTSFDLCVLGSGAVGQTVAYGGRKAGLSVVVLETQAPGGTCPNRGCDAKKPYVNAAGMMYRAGKLNAAGGGIDAASISWRDIAAYTKTFTNPVGELTTRDLLKAGVELIQGPPAFLGPDTVEIHGQPITAERFVLATGQTPRPLDVPGGELTINSDQLLDLDDLPPRVAFVGGGYVGMEFACAAAMAGHEVTIIATRDHVLAGFEPEVVAVMEAALPDLGAHGVRVIPNRRVGSVTQSDDGLTVHANDDEATALVTADLVVNTSGRVASVAGLNLDAAGIEVTSRGIAVDEHLRCPGNPRFWAGGDVADNGRPALIPTAVDDARVLAHNLFKAESEADLRTRSAAPHASVAFTTPPVASAGLTEEEARATYGEVHVVGGNLATKKFYRELGQPQAAYKFIFNADRYLVGAHYTGESADEVINLLGLALNQPGETHPLFNATLTYPSVSSALQTAFRKALLSLAD</sequence>
<dbReference type="GO" id="GO:0004362">
    <property type="term" value="F:glutathione-disulfide reductase (NADPH) activity"/>
    <property type="evidence" value="ECO:0007669"/>
    <property type="project" value="UniProtKB-EC"/>
</dbReference>
<comment type="caution">
    <text evidence="6">The sequence shown here is derived from an EMBL/GenBank/DDBJ whole genome shotgun (WGS) entry which is preliminary data.</text>
</comment>
<comment type="cofactor">
    <cofactor evidence="1">
        <name>FAD</name>
        <dbReference type="ChEBI" id="CHEBI:57692"/>
    </cofactor>
</comment>